<dbReference type="GO" id="GO:0000160">
    <property type="term" value="P:phosphorelay signal transduction system"/>
    <property type="evidence" value="ECO:0007669"/>
    <property type="project" value="InterPro"/>
</dbReference>
<dbReference type="InterPro" id="IPR027417">
    <property type="entry name" value="P-loop_NTPase"/>
</dbReference>
<dbReference type="Gene3D" id="3.40.50.300">
    <property type="entry name" value="P-loop containing nucleotide triphosphate hydrolases"/>
    <property type="match status" value="1"/>
</dbReference>
<keyword evidence="10" id="KW-1185">Reference proteome</keyword>
<dbReference type="InterPro" id="IPR002078">
    <property type="entry name" value="Sigma_54_int"/>
</dbReference>
<dbReference type="Proteomes" id="UP000275461">
    <property type="component" value="Unassembled WGS sequence"/>
</dbReference>
<dbReference type="Gene3D" id="1.10.10.60">
    <property type="entry name" value="Homeodomain-like"/>
    <property type="match status" value="1"/>
</dbReference>
<name>A0A498C8L4_9GAMM</name>
<dbReference type="PROSITE" id="PS00676">
    <property type="entry name" value="SIGMA54_INTERACT_2"/>
    <property type="match status" value="1"/>
</dbReference>
<dbReference type="Gene3D" id="1.10.8.60">
    <property type="match status" value="1"/>
</dbReference>
<evidence type="ECO:0000256" key="6">
    <source>
        <dbReference type="SAM" id="MobiDB-lite"/>
    </source>
</evidence>
<dbReference type="CDD" id="cd00009">
    <property type="entry name" value="AAA"/>
    <property type="match status" value="1"/>
</dbReference>
<dbReference type="PANTHER" id="PTHR32071:SF100">
    <property type="entry name" value="RESPONSE REGULATOR PROTEIN PILR"/>
    <property type="match status" value="1"/>
</dbReference>
<feature type="region of interest" description="Disordered" evidence="6">
    <location>
        <begin position="380"/>
        <end position="399"/>
    </location>
</feature>
<dbReference type="SUPFAM" id="SSF52172">
    <property type="entry name" value="CheY-like"/>
    <property type="match status" value="1"/>
</dbReference>
<dbReference type="SUPFAM" id="SSF52540">
    <property type="entry name" value="P-loop containing nucleoside triphosphate hydrolases"/>
    <property type="match status" value="1"/>
</dbReference>
<evidence type="ECO:0000256" key="3">
    <source>
        <dbReference type="ARBA" id="ARBA00023015"/>
    </source>
</evidence>
<proteinExistence type="predicted"/>
<dbReference type="SMART" id="SM00448">
    <property type="entry name" value="REC"/>
    <property type="match status" value="1"/>
</dbReference>
<accession>A0A498C8L4</accession>
<dbReference type="RefSeq" id="WP_121441904.1">
    <property type="nucleotide sequence ID" value="NZ_RCDA01000001.1"/>
</dbReference>
<evidence type="ECO:0000313" key="9">
    <source>
        <dbReference type="EMBL" id="RLK51497.1"/>
    </source>
</evidence>
<dbReference type="InterPro" id="IPR009057">
    <property type="entry name" value="Homeodomain-like_sf"/>
</dbReference>
<sequence>MAAPQVLVVDDEPDILDLLGISLRRMGSNCRTAASLREARDRLQEQAYDLCLTDMRLPDGNGIELVRYAQKRFPDMPTAVITAYGSMDAAVEAMKAGAFDFIAKPLEIEELRNVVGQALKMGPENAIDRRSRDVLLGDSGAMRKIRGMIVKLARSQAPVYIQGPSGTGKELVARLIHEKGPRRDGPFVPVNCGAIPSELMESEFFGHKKGSFTGAHADRKGLFQTAAGGTLFLDEVAELPLPMQVKLLRAIQEKRIRPVGASQEVPVDVRILSATHQDLTRRVAQGEFREDLYYRLNVIPLNIPPLRERPEDIPPLIDHLLGKMVGDDPELRPRLTLDAIRALQRHPFDGNVRELENILERALTLADEGVIDVPDLHLPDRGDTAAAGQANGGLAEPEPEEGFELEDYLADLERTAIQRALAKTNGNKTAAAGLLGISFRSLRYKLKKLEME</sequence>
<keyword evidence="2" id="KW-0067">ATP-binding</keyword>
<dbReference type="OrthoDB" id="9804019at2"/>
<evidence type="ECO:0000259" key="8">
    <source>
        <dbReference type="PROSITE" id="PS50110"/>
    </source>
</evidence>
<keyword evidence="1" id="KW-0547">Nucleotide-binding</keyword>
<dbReference type="InterPro" id="IPR002197">
    <property type="entry name" value="HTH_Fis"/>
</dbReference>
<dbReference type="Pfam" id="PF00072">
    <property type="entry name" value="Response_reg"/>
    <property type="match status" value="1"/>
</dbReference>
<dbReference type="InterPro" id="IPR003593">
    <property type="entry name" value="AAA+_ATPase"/>
</dbReference>
<feature type="domain" description="Response regulatory" evidence="8">
    <location>
        <begin position="5"/>
        <end position="119"/>
    </location>
</feature>
<dbReference type="FunFam" id="3.40.50.300:FF:000006">
    <property type="entry name" value="DNA-binding transcriptional regulator NtrC"/>
    <property type="match status" value="1"/>
</dbReference>
<dbReference type="PANTHER" id="PTHR32071">
    <property type="entry name" value="TRANSCRIPTIONAL REGULATORY PROTEIN"/>
    <property type="match status" value="1"/>
</dbReference>
<dbReference type="SUPFAM" id="SSF46689">
    <property type="entry name" value="Homeodomain-like"/>
    <property type="match status" value="1"/>
</dbReference>
<dbReference type="Pfam" id="PF00158">
    <property type="entry name" value="Sigma54_activat"/>
    <property type="match status" value="1"/>
</dbReference>
<evidence type="ECO:0000256" key="5">
    <source>
        <dbReference type="PROSITE-ProRule" id="PRU00169"/>
    </source>
</evidence>
<comment type="caution">
    <text evidence="9">The sequence shown here is derived from an EMBL/GenBank/DDBJ whole genome shotgun (WGS) entry which is preliminary data.</text>
</comment>
<evidence type="ECO:0000313" key="10">
    <source>
        <dbReference type="Proteomes" id="UP000275461"/>
    </source>
</evidence>
<dbReference type="Pfam" id="PF02954">
    <property type="entry name" value="HTH_8"/>
    <property type="match status" value="1"/>
</dbReference>
<keyword evidence="5" id="KW-0597">Phosphoprotein</keyword>
<gene>
    <name evidence="9" type="ORF">DFR31_1439</name>
</gene>
<dbReference type="GO" id="GO:0005524">
    <property type="term" value="F:ATP binding"/>
    <property type="evidence" value="ECO:0007669"/>
    <property type="project" value="UniProtKB-KW"/>
</dbReference>
<dbReference type="EMBL" id="RCDA01000001">
    <property type="protein sequence ID" value="RLK51497.1"/>
    <property type="molecule type" value="Genomic_DNA"/>
</dbReference>
<dbReference type="InterPro" id="IPR011006">
    <property type="entry name" value="CheY-like_superfamily"/>
</dbReference>
<dbReference type="InterPro" id="IPR025943">
    <property type="entry name" value="Sigma_54_int_dom_ATP-bd_2"/>
</dbReference>
<dbReference type="Gene3D" id="3.40.50.2300">
    <property type="match status" value="1"/>
</dbReference>
<dbReference type="PROSITE" id="PS50045">
    <property type="entry name" value="SIGMA54_INTERACT_4"/>
    <property type="match status" value="1"/>
</dbReference>
<keyword evidence="4" id="KW-0804">Transcription</keyword>
<evidence type="ECO:0000256" key="2">
    <source>
        <dbReference type="ARBA" id="ARBA00022840"/>
    </source>
</evidence>
<keyword evidence="3" id="KW-0805">Transcription regulation</keyword>
<evidence type="ECO:0000256" key="1">
    <source>
        <dbReference type="ARBA" id="ARBA00022741"/>
    </source>
</evidence>
<feature type="modified residue" description="4-aspartylphosphate" evidence="5">
    <location>
        <position position="54"/>
    </location>
</feature>
<protein>
    <submittedName>
        <fullName evidence="9">Two-component system response regulator PilR (NtrC family)</fullName>
    </submittedName>
</protein>
<dbReference type="Pfam" id="PF25601">
    <property type="entry name" value="AAA_lid_14"/>
    <property type="match status" value="1"/>
</dbReference>
<dbReference type="GO" id="GO:0043565">
    <property type="term" value="F:sequence-specific DNA binding"/>
    <property type="evidence" value="ECO:0007669"/>
    <property type="project" value="InterPro"/>
</dbReference>
<feature type="domain" description="Sigma-54 factor interaction" evidence="7">
    <location>
        <begin position="135"/>
        <end position="364"/>
    </location>
</feature>
<dbReference type="PRINTS" id="PR01590">
    <property type="entry name" value="HTHFIS"/>
</dbReference>
<dbReference type="GO" id="GO:0006355">
    <property type="term" value="P:regulation of DNA-templated transcription"/>
    <property type="evidence" value="ECO:0007669"/>
    <property type="project" value="InterPro"/>
</dbReference>
<dbReference type="InterPro" id="IPR001789">
    <property type="entry name" value="Sig_transdc_resp-reg_receiver"/>
</dbReference>
<evidence type="ECO:0000256" key="4">
    <source>
        <dbReference type="ARBA" id="ARBA00023163"/>
    </source>
</evidence>
<dbReference type="PROSITE" id="PS50110">
    <property type="entry name" value="RESPONSE_REGULATORY"/>
    <property type="match status" value="1"/>
</dbReference>
<organism evidence="9 10">
    <name type="scientific">Alkalispirillum mobile</name>
    <dbReference type="NCBI Taxonomy" id="85925"/>
    <lineage>
        <taxon>Bacteria</taxon>
        <taxon>Pseudomonadati</taxon>
        <taxon>Pseudomonadota</taxon>
        <taxon>Gammaproteobacteria</taxon>
        <taxon>Chromatiales</taxon>
        <taxon>Ectothiorhodospiraceae</taxon>
        <taxon>Alkalispirillum</taxon>
    </lineage>
</organism>
<reference evidence="9 10" key="1">
    <citation type="submission" date="2018-10" db="EMBL/GenBank/DDBJ databases">
        <title>Genomic Encyclopedia of Type Strains, Phase IV (KMG-IV): sequencing the most valuable type-strain genomes for metagenomic binning, comparative biology and taxonomic classification.</title>
        <authorList>
            <person name="Goeker M."/>
        </authorList>
    </citation>
    <scope>NUCLEOTIDE SEQUENCE [LARGE SCALE GENOMIC DNA]</scope>
    <source>
        <strain evidence="9 10">DSM 12769</strain>
    </source>
</reference>
<dbReference type="SMART" id="SM00382">
    <property type="entry name" value="AAA"/>
    <property type="match status" value="1"/>
</dbReference>
<dbReference type="InterPro" id="IPR058031">
    <property type="entry name" value="AAA_lid_NorR"/>
</dbReference>
<evidence type="ECO:0000259" key="7">
    <source>
        <dbReference type="PROSITE" id="PS50045"/>
    </source>
</evidence>
<dbReference type="AlphaFoldDB" id="A0A498C8L4"/>